<dbReference type="Gene3D" id="1.20.1440.60">
    <property type="entry name" value="23S rRNA-intervening sequence"/>
    <property type="match status" value="1"/>
</dbReference>
<dbReference type="NCBIfam" id="TIGR02436">
    <property type="entry name" value="four helix bundle protein"/>
    <property type="match status" value="1"/>
</dbReference>
<dbReference type="AlphaFoldDB" id="A0A2W2B1T7"/>
<dbReference type="Pfam" id="PF05635">
    <property type="entry name" value="23S_rRNA_IVP"/>
    <property type="match status" value="1"/>
</dbReference>
<dbReference type="RefSeq" id="WP_110997640.1">
    <property type="nucleotide sequence ID" value="NZ_QKTW01000006.1"/>
</dbReference>
<dbReference type="Proteomes" id="UP000248745">
    <property type="component" value="Unassembled WGS sequence"/>
</dbReference>
<dbReference type="EMBL" id="QKTW01000006">
    <property type="protein sequence ID" value="PZF74224.1"/>
    <property type="molecule type" value="Genomic_DNA"/>
</dbReference>
<dbReference type="SUPFAM" id="SSF158446">
    <property type="entry name" value="IVS-encoded protein-like"/>
    <property type="match status" value="1"/>
</dbReference>
<evidence type="ECO:0000313" key="1">
    <source>
        <dbReference type="EMBL" id="PZF74224.1"/>
    </source>
</evidence>
<dbReference type="PANTHER" id="PTHR38471:SF2">
    <property type="entry name" value="FOUR HELIX BUNDLE PROTEIN"/>
    <property type="match status" value="1"/>
</dbReference>
<reference evidence="1 2" key="1">
    <citation type="submission" date="2018-06" db="EMBL/GenBank/DDBJ databases">
        <title>Mucibacter soli gen. nov., sp. nov., a new member of the family Chitinophagaceae producing mucin.</title>
        <authorList>
            <person name="Kim M.-K."/>
            <person name="Park S."/>
            <person name="Kim T.-S."/>
            <person name="Joung Y."/>
            <person name="Han J.-H."/>
            <person name="Kim S.B."/>
        </authorList>
    </citation>
    <scope>NUCLEOTIDE SEQUENCE [LARGE SCALE GENOMIC DNA]</scope>
    <source>
        <strain evidence="1 2">R1-15</strain>
    </source>
</reference>
<name>A0A2W2B1T7_9BACT</name>
<dbReference type="InterPro" id="IPR036583">
    <property type="entry name" value="23S_rRNA_IVS_sf"/>
</dbReference>
<dbReference type="PANTHER" id="PTHR38471">
    <property type="entry name" value="FOUR HELIX BUNDLE PROTEIN"/>
    <property type="match status" value="1"/>
</dbReference>
<keyword evidence="2" id="KW-1185">Reference proteome</keyword>
<gene>
    <name evidence="1" type="ORF">DN068_04200</name>
</gene>
<comment type="caution">
    <text evidence="1">The sequence shown here is derived from an EMBL/GenBank/DDBJ whole genome shotgun (WGS) entry which is preliminary data.</text>
</comment>
<organism evidence="1 2">
    <name type="scientific">Taibaiella soli</name>
    <dbReference type="NCBI Taxonomy" id="1649169"/>
    <lineage>
        <taxon>Bacteria</taxon>
        <taxon>Pseudomonadati</taxon>
        <taxon>Bacteroidota</taxon>
        <taxon>Chitinophagia</taxon>
        <taxon>Chitinophagales</taxon>
        <taxon>Chitinophagaceae</taxon>
        <taxon>Taibaiella</taxon>
    </lineage>
</organism>
<dbReference type="CDD" id="cd16377">
    <property type="entry name" value="23S_rRNA_IVP_like"/>
    <property type="match status" value="1"/>
</dbReference>
<accession>A0A2W2B1T7</accession>
<proteinExistence type="predicted"/>
<dbReference type="InterPro" id="IPR012657">
    <property type="entry name" value="23S_rRNA-intervening_sequence"/>
</dbReference>
<evidence type="ECO:0000313" key="2">
    <source>
        <dbReference type="Proteomes" id="UP000248745"/>
    </source>
</evidence>
<sequence length="125" mass="14558">MRNYKNYDVWQKAHELCLFIYREITSVFPPEEKYGLASQLRRASSSTPLNIVEGCGRNSDKDFVRFLDMALGFTHETEYCLLLTFELGFVQKEKYEIVSEMINKVKAMLIGLIRAIRITTTTFSK</sequence>
<dbReference type="OrthoDB" id="9811959at2"/>
<protein>
    <submittedName>
        <fullName evidence="1">Four helix bundle protein</fullName>
    </submittedName>
</protein>